<keyword evidence="3" id="KW-1185">Reference proteome</keyword>
<keyword evidence="1" id="KW-1133">Transmembrane helix</keyword>
<dbReference type="EMBL" id="KV004520">
    <property type="protein sequence ID" value="KZV35662.1"/>
    <property type="molecule type" value="Genomic_DNA"/>
</dbReference>
<keyword evidence="1" id="KW-0812">Transmembrane</keyword>
<accession>A0A2Z7BLY7</accession>
<dbReference type="AlphaFoldDB" id="A0A2Z7BLY7"/>
<evidence type="ECO:0000313" key="3">
    <source>
        <dbReference type="Proteomes" id="UP000250235"/>
    </source>
</evidence>
<evidence type="ECO:0000256" key="1">
    <source>
        <dbReference type="SAM" id="Phobius"/>
    </source>
</evidence>
<sequence length="637" mass="69668">MCGGAVAGFQRHLHRFSIMKIQQVRYNYGNSYDQIRETMALIPLLGIRIRPPRSETPSSGCTRSPDEISTNEYSSKNWAGTFSGEVGCGGGRRTAAARKKIGGGVCLGFWDESCITDSACKNQSVVVSVQYGPFNPYIPIRSTTIGKSRVARDPIAMHTSWRSNSDIASVTRDTASRGPTTIVLRNHNFGLAQRIMVKRLATSRHDPLGITDSACKKHLVVVSVQYGPFKTYIPIRSTTIDSIGYPRMRASGEFSTTKHRLLHASGLHPIPPHNDPKLAKAATSQGSVHSNHTFTCLSQVINTSSDILPDISVHHTAESRTHSLLRSANSSEAVAHGETTREVQSVMISKKSSSVKLKQLPVETSKPGQLLHDLQFSLAQAHDASLRFPQSDLVSTANWYKNVELEERFPIKIECPPAQGKRSALTKPDCQQQLSSGLKSMNSSRLSCASPSAYAKANFTNQHSTTPIRDAVIEAIVSFFNSFRIRRLSSLVSVSDLAAKEVKMLKWAETYSLQTAVQRLLYITDKYRDMLLRKFLEARCSNFESGTPTSAIDLHVLDLLSEAHRLVLDVRAFLGISCIAPAFYSLLLFLLYCCSPYWGLTPCPSGAWLFLVALFSGNPGSTAGRGFNPAGGAPGGG</sequence>
<gene>
    <name evidence="2" type="ORF">F511_15117</name>
</gene>
<protein>
    <submittedName>
        <fullName evidence="2">Uncharacterized protein</fullName>
    </submittedName>
</protein>
<evidence type="ECO:0000313" key="2">
    <source>
        <dbReference type="EMBL" id="KZV35662.1"/>
    </source>
</evidence>
<keyword evidence="1" id="KW-0472">Membrane</keyword>
<dbReference type="Proteomes" id="UP000250235">
    <property type="component" value="Unassembled WGS sequence"/>
</dbReference>
<name>A0A2Z7BLY7_9LAMI</name>
<feature type="transmembrane region" description="Helical" evidence="1">
    <location>
        <begin position="572"/>
        <end position="591"/>
    </location>
</feature>
<organism evidence="2 3">
    <name type="scientific">Dorcoceras hygrometricum</name>
    <dbReference type="NCBI Taxonomy" id="472368"/>
    <lineage>
        <taxon>Eukaryota</taxon>
        <taxon>Viridiplantae</taxon>
        <taxon>Streptophyta</taxon>
        <taxon>Embryophyta</taxon>
        <taxon>Tracheophyta</taxon>
        <taxon>Spermatophyta</taxon>
        <taxon>Magnoliopsida</taxon>
        <taxon>eudicotyledons</taxon>
        <taxon>Gunneridae</taxon>
        <taxon>Pentapetalae</taxon>
        <taxon>asterids</taxon>
        <taxon>lamiids</taxon>
        <taxon>Lamiales</taxon>
        <taxon>Gesneriaceae</taxon>
        <taxon>Didymocarpoideae</taxon>
        <taxon>Trichosporeae</taxon>
        <taxon>Loxocarpinae</taxon>
        <taxon>Dorcoceras</taxon>
    </lineage>
</organism>
<proteinExistence type="predicted"/>
<reference evidence="2 3" key="1">
    <citation type="journal article" date="2015" name="Proc. Natl. Acad. Sci. U.S.A.">
        <title>The resurrection genome of Boea hygrometrica: A blueprint for survival of dehydration.</title>
        <authorList>
            <person name="Xiao L."/>
            <person name="Yang G."/>
            <person name="Zhang L."/>
            <person name="Yang X."/>
            <person name="Zhao S."/>
            <person name="Ji Z."/>
            <person name="Zhou Q."/>
            <person name="Hu M."/>
            <person name="Wang Y."/>
            <person name="Chen M."/>
            <person name="Xu Y."/>
            <person name="Jin H."/>
            <person name="Xiao X."/>
            <person name="Hu G."/>
            <person name="Bao F."/>
            <person name="Hu Y."/>
            <person name="Wan P."/>
            <person name="Li L."/>
            <person name="Deng X."/>
            <person name="Kuang T."/>
            <person name="Xiang C."/>
            <person name="Zhu J.K."/>
            <person name="Oliver M.J."/>
            <person name="He Y."/>
        </authorList>
    </citation>
    <scope>NUCLEOTIDE SEQUENCE [LARGE SCALE GENOMIC DNA]</scope>
    <source>
        <strain evidence="3">cv. XS01</strain>
    </source>
</reference>